<dbReference type="GO" id="GO:0007163">
    <property type="term" value="P:establishment or maintenance of cell polarity"/>
    <property type="evidence" value="ECO:0007669"/>
    <property type="project" value="TreeGrafter"/>
</dbReference>
<evidence type="ECO:0000256" key="3">
    <source>
        <dbReference type="ARBA" id="ARBA00023295"/>
    </source>
</evidence>
<dbReference type="GO" id="GO:0051015">
    <property type="term" value="F:actin filament binding"/>
    <property type="evidence" value="ECO:0007669"/>
    <property type="project" value="InterPro"/>
</dbReference>
<dbReference type="STRING" id="157652.A0A371ICG5"/>
<feature type="non-terminal residue" evidence="6">
    <location>
        <position position="1845"/>
    </location>
</feature>
<sequence length="1845" mass="208743">MHFFTPYIYIYRYNSPAKSFQDRETKIKDIYIMMRSCVNLKIWLLNLITLFSMLSLSHGRPNAMFRVRAVNLGGWLVTEGWIKPSLFDGIPNKDFLDGTGLQFKSVTTRKYLCAESGGGTIIVANRTAASGWETFSLWRLNEDRFRFRVFNKQFVGLDGINVVAVTNISTYSETFHIVKESGNSSRVRIKASNGYFLQAKTEELVTADVSEVNGWGDDDPSVFVMTIAGRMQGEFQITNGYGPRKAPQVMKEHWSTFIVENDFKFIASNGLNAVRIPIGWWTASDPTPPPPYVGGSLNALDHAFLWAQKYRLKIILDLHAAPGSQNGFEHSSSRDGSQEWGKTDETIQQTVQVIDFLAARYAKSPSLYAVELINEPLSPGVTLESLSKYYKAGYEAVRKHSSTAYVVLSNRIGPSNPKELFSLANGLTRSVIDVHYYNLFQDLFNDMTVQQNIDFINNNRSSQLSSITTSNGPLTFVGEWVGEWQVNGATKEDYQRFARAQLDVYGRATFGWAYWTLKNVNNHWSLEINEDTFRLRVFKKQFVGLDGINVVAVSQTPIHSETFQILKESDNSRLVRIKAPNGYFVQAKTEEQVVADVSNADGWGNDDPTIFEMTGVVTIQGEFQVTNGYGPKAHQIMKEHWNSFIVEDDFKFMSSKGLDAARIPIGWWIASDPTPPWPYVGGSLDALDNAFKWAQKYGLKIIIDLHAAPGSQNGFPSSSSRDGSLEWGKTQESIKQTVDVISFLSQRYGKHPSLYAVELLNEPIFPSVTLECLIKYYKEGYEAVRKHSPTAYVILSNRINISNELDIPNPKELFPLANPLTRCVIDVHYYNLYNYVFNNMTVQQNIDFILNVRSSQLNYITTADGPLTFVGEWTGEWQVEEASEEDYKRYGKAQLDVYGKATFGWCYWTLKSDLKHWSLEWMIKNGWIKPSLFDAIPNKDLLDGTTLRLKSVTTGKYLSAKSGGGNILLANATAATDWETFTLWRINEDTFRFRVFNKQFVGLDGINVVAVSHTPIHSETFQVVKESNNSSRVRIKAPNGYFLQAKTEELVIANVSNANGWGNDDPTILEMTIVATMQGEFQVTNGYGPIKAPQIMKEHWNTFIVEDDFKFMASHGLNAARIPVGWWISSGPNPPPPYVGGSLQALDNAFLWAQYAKSPSLYAVELLNEPIFPNVSLERLSKYYKEGYEAVRKHSLTAYVILSNRIDLSNELDIPNPKELFPLANGLMRSVIDVHYYNLFQHLFNNMTVQQNIDFIYNNRSSQLGFVTTADGPPTFVGEWVAEWNVEGASKEEYKRFGKAELDVFGRATFGWSYWTLKNADNHWSLEWMIKNDYIKDKDHRHIMMTSCVNLKIWLLNLLTLFSMLSLSHGRPNAMFRVKAVNLGGWLVTEGWMKPSLFDGIPNKDFLDGAGLQFKSVTKGKYLCAESGGGTILVANRTVASGWETFRLWRINEDTFRFRVFNKQFVGLDGISVVAVSNISTYSETFHIVKESDNSSRVRIKASNGYFLQAKTEEVVSADVSGVSGWGDDDPTVFEMTIAARLQGEFQVTNGYGPTKAPHVMKEHWSTFIVENDFKFIASNGLNTARIPVGWWIASDPVPPWPYVGGSLHALDNAFLWAQKYGLKIIIDLHAAPGSQNGFQHSASRDGSQEWGKTDENIHQTVRVIDFLTARYGKSPSLYAVELLNEPLSPGVTLEMVNKYYKAGYEAVRRHSATAYVVLSNRLGPSEPKELFPLANCLIRSVVDVHYYNIFDDVFENITAQQNIDFIYTNRSSQLNNITTSNGPLTFVGEWVADWRVKNATKEEFQRFAKAQLDVYGRATFGWAYWALKNANKYWNLEWMINNGY</sequence>
<dbReference type="InterPro" id="IPR017853">
    <property type="entry name" value="GH"/>
</dbReference>
<evidence type="ECO:0000256" key="2">
    <source>
        <dbReference type="ARBA" id="ARBA00022801"/>
    </source>
</evidence>
<comment type="caution">
    <text evidence="6">The sequence shown here is derived from an EMBL/GenBank/DDBJ whole genome shotgun (WGS) entry which is preliminary data.</text>
</comment>
<name>A0A371ICG5_MUCPR</name>
<dbReference type="Gene3D" id="3.20.20.80">
    <property type="entry name" value="Glycosidases"/>
    <property type="match status" value="5"/>
</dbReference>
<reference evidence="6" key="1">
    <citation type="submission" date="2018-05" db="EMBL/GenBank/DDBJ databases">
        <title>Draft genome of Mucuna pruriens seed.</title>
        <authorList>
            <person name="Nnadi N.E."/>
            <person name="Vos R."/>
            <person name="Hasami M.H."/>
            <person name="Devisetty U.K."/>
            <person name="Aguiy J.C."/>
        </authorList>
    </citation>
    <scope>NUCLEOTIDE SEQUENCE [LARGE SCALE GENOMIC DNA]</scope>
    <source>
        <strain evidence="6">JCA_2017</strain>
    </source>
</reference>
<dbReference type="GO" id="GO:0016477">
    <property type="term" value="P:cell migration"/>
    <property type="evidence" value="ECO:0007669"/>
    <property type="project" value="TreeGrafter"/>
</dbReference>
<dbReference type="FunFam" id="3.20.20.80:FF:000067">
    <property type="entry name" value="Glucan 1,3-beta-glucosidase A"/>
    <property type="match status" value="3"/>
</dbReference>
<feature type="domain" description="DUF7910" evidence="5">
    <location>
        <begin position="92"/>
        <end position="227"/>
    </location>
</feature>
<evidence type="ECO:0000313" key="7">
    <source>
        <dbReference type="Proteomes" id="UP000257109"/>
    </source>
</evidence>
<proteinExistence type="inferred from homology"/>
<feature type="domain" description="Glycoside hydrolase family 5" evidence="4">
    <location>
        <begin position="250"/>
        <end position="519"/>
    </location>
</feature>
<feature type="domain" description="Glycoside hydrolase family 5" evidence="4">
    <location>
        <begin position="1561"/>
        <end position="1831"/>
    </location>
</feature>
<evidence type="ECO:0000259" key="5">
    <source>
        <dbReference type="Pfam" id="PF25490"/>
    </source>
</evidence>
<keyword evidence="7" id="KW-1185">Reference proteome</keyword>
<dbReference type="Pfam" id="PF00150">
    <property type="entry name" value="Cellulase"/>
    <property type="match status" value="4"/>
</dbReference>
<organism evidence="6 7">
    <name type="scientific">Mucuna pruriens</name>
    <name type="common">Velvet bean</name>
    <name type="synonym">Dolichos pruriens</name>
    <dbReference type="NCBI Taxonomy" id="157652"/>
    <lineage>
        <taxon>Eukaryota</taxon>
        <taxon>Viridiplantae</taxon>
        <taxon>Streptophyta</taxon>
        <taxon>Embryophyta</taxon>
        <taxon>Tracheophyta</taxon>
        <taxon>Spermatophyta</taxon>
        <taxon>Magnoliopsida</taxon>
        <taxon>eudicotyledons</taxon>
        <taxon>Gunneridae</taxon>
        <taxon>Pentapetalae</taxon>
        <taxon>rosids</taxon>
        <taxon>fabids</taxon>
        <taxon>Fabales</taxon>
        <taxon>Fabaceae</taxon>
        <taxon>Papilionoideae</taxon>
        <taxon>50 kb inversion clade</taxon>
        <taxon>NPAAA clade</taxon>
        <taxon>indigoferoid/millettioid clade</taxon>
        <taxon>Phaseoleae</taxon>
        <taxon>Mucuna</taxon>
    </lineage>
</organism>
<dbReference type="PANTHER" id="PTHR10551:SF14">
    <property type="entry name" value="CELLULASE CONTAINING PROTEIN, EXPRESSED"/>
    <property type="match status" value="1"/>
</dbReference>
<evidence type="ECO:0000256" key="1">
    <source>
        <dbReference type="ARBA" id="ARBA00005641"/>
    </source>
</evidence>
<dbReference type="GO" id="GO:0004553">
    <property type="term" value="F:hydrolase activity, hydrolyzing O-glycosyl compounds"/>
    <property type="evidence" value="ECO:0007669"/>
    <property type="project" value="InterPro"/>
</dbReference>
<evidence type="ECO:0000259" key="4">
    <source>
        <dbReference type="Pfam" id="PF00150"/>
    </source>
</evidence>
<dbReference type="InterPro" id="IPR001547">
    <property type="entry name" value="Glyco_hydro_5"/>
</dbReference>
<comment type="similarity">
    <text evidence="1">Belongs to the glycosyl hydrolase 5 (cellulase A) family.</text>
</comment>
<gene>
    <name evidence="6" type="primary">exgA</name>
    <name evidence="6" type="ORF">CR513_02454</name>
</gene>
<keyword evidence="2" id="KW-0378">Hydrolase</keyword>
<evidence type="ECO:0000313" key="6">
    <source>
        <dbReference type="EMBL" id="RDY12709.1"/>
    </source>
</evidence>
<dbReference type="InterPro" id="IPR008999">
    <property type="entry name" value="Actin-crosslinking"/>
</dbReference>
<dbReference type="CDD" id="cd00257">
    <property type="entry name" value="beta-trefoil_FSCN-like"/>
    <property type="match status" value="4"/>
</dbReference>
<dbReference type="Proteomes" id="UP000257109">
    <property type="component" value="Unassembled WGS sequence"/>
</dbReference>
<feature type="domain" description="Glycoside hydrolase family 5" evidence="4">
    <location>
        <begin position="1153"/>
        <end position="1320"/>
    </location>
</feature>
<dbReference type="EMBL" id="QJKJ01000420">
    <property type="protein sequence ID" value="RDY12709.1"/>
    <property type="molecule type" value="Genomic_DNA"/>
</dbReference>
<dbReference type="SUPFAM" id="SSF51445">
    <property type="entry name" value="(Trans)glycosidases"/>
    <property type="match status" value="4"/>
</dbReference>
<accession>A0A371ICG5</accession>
<protein>
    <submittedName>
        <fullName evidence="6">ExgA</fullName>
    </submittedName>
</protein>
<dbReference type="Pfam" id="PF25490">
    <property type="entry name" value="DUF7910"/>
    <property type="match status" value="4"/>
</dbReference>
<dbReference type="InterPro" id="IPR010431">
    <property type="entry name" value="Fascin"/>
</dbReference>
<feature type="domain" description="DUF7910" evidence="5">
    <location>
        <begin position="527"/>
        <end position="614"/>
    </location>
</feature>
<dbReference type="OrthoDB" id="62120at2759"/>
<dbReference type="FunFam" id="2.80.10.50:FF:000056">
    <property type="entry name" value="Glucan 1,3-beta-glucosidase A"/>
    <property type="match status" value="3"/>
</dbReference>
<keyword evidence="3" id="KW-0326">Glycosidase</keyword>
<feature type="domain" description="Glycoside hydrolase family 5" evidence="4">
    <location>
        <begin position="637"/>
        <end position="912"/>
    </location>
</feature>
<dbReference type="GO" id="GO:0015629">
    <property type="term" value="C:actin cytoskeleton"/>
    <property type="evidence" value="ECO:0007669"/>
    <property type="project" value="TreeGrafter"/>
</dbReference>
<dbReference type="GO" id="GO:0051017">
    <property type="term" value="P:actin filament bundle assembly"/>
    <property type="evidence" value="ECO:0007669"/>
    <property type="project" value="TreeGrafter"/>
</dbReference>
<dbReference type="GO" id="GO:0000272">
    <property type="term" value="P:polysaccharide catabolic process"/>
    <property type="evidence" value="ECO:0007669"/>
    <property type="project" value="InterPro"/>
</dbReference>
<dbReference type="InterPro" id="IPR057232">
    <property type="entry name" value="DUF7910"/>
</dbReference>
<dbReference type="SUPFAM" id="SSF50405">
    <property type="entry name" value="Actin-crosslinking proteins"/>
    <property type="match status" value="4"/>
</dbReference>
<feature type="domain" description="DUF7910" evidence="5">
    <location>
        <begin position="1403"/>
        <end position="1538"/>
    </location>
</feature>
<dbReference type="Gene3D" id="2.80.10.50">
    <property type="match status" value="3"/>
</dbReference>
<dbReference type="GO" id="GO:0005737">
    <property type="term" value="C:cytoplasm"/>
    <property type="evidence" value="ECO:0007669"/>
    <property type="project" value="TreeGrafter"/>
</dbReference>
<dbReference type="PANTHER" id="PTHR10551">
    <property type="entry name" value="FASCIN"/>
    <property type="match status" value="1"/>
</dbReference>
<feature type="domain" description="DUF7910" evidence="5">
    <location>
        <begin position="938"/>
        <end position="1074"/>
    </location>
</feature>